<feature type="transmembrane region" description="Helical" evidence="2">
    <location>
        <begin position="607"/>
        <end position="625"/>
    </location>
</feature>
<sequence length="631" mass="62372">MAPPWGHGLFIAQCFLWALCVCVVADLSEQISEDVVAFESVRIVEPANDSTTTKTKPGPPRAVIPKQDSSEASQTVVATRRRLRGVPKKMNATLAATVNSVTDLKSSASGYHGSYGGGHGGGGHGGGHGGGGHGGGHGGGGDGGGHGGGGDGGGHGGGGDGGGHGGGGDGGGHGGGGDGGGHGGGGDGGGHGGGGDGGGHGGGGDGGGHGGGGDGGGHGGGGDGGGHGGGGDGGGHGGGGDGGGHGGGGDGGGHGGGGDGGGHGGGGHGGGGHGGGHGGGGHGGHGGGGHGGGGHGGHGGGVETVVVITKKVVAINITLITTPVMVAKAIKGTKVIMTMRKERRDIMTRRATVDTTVIMGVKSQNIMKVAATMASTITVKRERKEPSTVKRVTIRKVIARRADTTCTRRTNMRRSMSFTTSTMREASTASMESSTITTRVKREAIRRAVIITADIMKNITERRDITIRGITMTTTRATRAKKVTRNTMGIKMNMAKRVAKKKERSGDTAVARETAEEEVTVDMAVDTEDTGVVVMAEVDTVDMEAVGTAVVDTVDMEAVDTVDMAAVDTEEVDTVDMAVVDMVAGNTAEAMVVIVMDGERLILHGQYYLKYIGILTPVGMLFLCLRMPPAM</sequence>
<keyword evidence="5" id="KW-1185">Reference proteome</keyword>
<dbReference type="EMBL" id="KK852536">
    <property type="protein sequence ID" value="KDR21825.1"/>
    <property type="molecule type" value="Genomic_DNA"/>
</dbReference>
<keyword evidence="2" id="KW-0472">Membrane</keyword>
<name>A0A067RMJ3_ZOONE</name>
<keyword evidence="3" id="KW-0732">Signal</keyword>
<keyword evidence="2" id="KW-1133">Transmembrane helix</keyword>
<accession>A0A067RMJ3</accession>
<organism evidence="4 5">
    <name type="scientific">Zootermopsis nevadensis</name>
    <name type="common">Dampwood termite</name>
    <dbReference type="NCBI Taxonomy" id="136037"/>
    <lineage>
        <taxon>Eukaryota</taxon>
        <taxon>Metazoa</taxon>
        <taxon>Ecdysozoa</taxon>
        <taxon>Arthropoda</taxon>
        <taxon>Hexapoda</taxon>
        <taxon>Insecta</taxon>
        <taxon>Pterygota</taxon>
        <taxon>Neoptera</taxon>
        <taxon>Polyneoptera</taxon>
        <taxon>Dictyoptera</taxon>
        <taxon>Blattodea</taxon>
        <taxon>Blattoidea</taxon>
        <taxon>Termitoidae</taxon>
        <taxon>Termopsidae</taxon>
        <taxon>Zootermopsis</taxon>
    </lineage>
</organism>
<keyword evidence="4" id="KW-0176">Collagen</keyword>
<reference evidence="4 5" key="1">
    <citation type="journal article" date="2014" name="Nat. Commun.">
        <title>Molecular traces of alternative social organization in a termite genome.</title>
        <authorList>
            <person name="Terrapon N."/>
            <person name="Li C."/>
            <person name="Robertson H.M."/>
            <person name="Ji L."/>
            <person name="Meng X."/>
            <person name="Booth W."/>
            <person name="Chen Z."/>
            <person name="Childers C.P."/>
            <person name="Glastad K.M."/>
            <person name="Gokhale K."/>
            <person name="Gowin J."/>
            <person name="Gronenberg W."/>
            <person name="Hermansen R.A."/>
            <person name="Hu H."/>
            <person name="Hunt B.G."/>
            <person name="Huylmans A.K."/>
            <person name="Khalil S.M."/>
            <person name="Mitchell R.D."/>
            <person name="Munoz-Torres M.C."/>
            <person name="Mustard J.A."/>
            <person name="Pan H."/>
            <person name="Reese J.T."/>
            <person name="Scharf M.E."/>
            <person name="Sun F."/>
            <person name="Vogel H."/>
            <person name="Xiao J."/>
            <person name="Yang W."/>
            <person name="Yang Z."/>
            <person name="Yang Z."/>
            <person name="Zhou J."/>
            <person name="Zhu J."/>
            <person name="Brent C.S."/>
            <person name="Elsik C.G."/>
            <person name="Goodisman M.A."/>
            <person name="Liberles D.A."/>
            <person name="Roe R.M."/>
            <person name="Vargo E.L."/>
            <person name="Vilcinskas A."/>
            <person name="Wang J."/>
            <person name="Bornberg-Bauer E."/>
            <person name="Korb J."/>
            <person name="Zhang G."/>
            <person name="Liebig J."/>
        </authorList>
    </citation>
    <scope>NUCLEOTIDE SEQUENCE [LARGE SCALE GENOMIC DNA]</scope>
    <source>
        <tissue evidence="4">Whole organism</tissue>
    </source>
</reference>
<protein>
    <submittedName>
        <fullName evidence="4">Collagen alpha-5(VI) chain</fullName>
    </submittedName>
</protein>
<proteinExistence type="predicted"/>
<evidence type="ECO:0000256" key="2">
    <source>
        <dbReference type="SAM" id="Phobius"/>
    </source>
</evidence>
<feature type="region of interest" description="Disordered" evidence="1">
    <location>
        <begin position="48"/>
        <end position="76"/>
    </location>
</feature>
<gene>
    <name evidence="4" type="ORF">L798_03523</name>
</gene>
<keyword evidence="2" id="KW-0812">Transmembrane</keyword>
<dbReference type="eggNOG" id="KOG1075">
    <property type="taxonomic scope" value="Eukaryota"/>
</dbReference>
<dbReference type="InParanoid" id="A0A067RMJ3"/>
<evidence type="ECO:0000256" key="3">
    <source>
        <dbReference type="SAM" id="SignalP"/>
    </source>
</evidence>
<dbReference type="OMA" id="VMVDMVI"/>
<dbReference type="AlphaFoldDB" id="A0A067RMJ3"/>
<evidence type="ECO:0000256" key="1">
    <source>
        <dbReference type="SAM" id="MobiDB-lite"/>
    </source>
</evidence>
<dbReference type="Proteomes" id="UP000027135">
    <property type="component" value="Unassembled WGS sequence"/>
</dbReference>
<evidence type="ECO:0000313" key="5">
    <source>
        <dbReference type="Proteomes" id="UP000027135"/>
    </source>
</evidence>
<feature type="region of interest" description="Disordered" evidence="1">
    <location>
        <begin position="122"/>
        <end position="298"/>
    </location>
</feature>
<feature type="chain" id="PRO_5001648236" evidence="3">
    <location>
        <begin position="26"/>
        <end position="631"/>
    </location>
</feature>
<dbReference type="GO" id="GO:0005581">
    <property type="term" value="C:collagen trimer"/>
    <property type="evidence" value="ECO:0007669"/>
    <property type="project" value="UniProtKB-KW"/>
</dbReference>
<evidence type="ECO:0000313" key="4">
    <source>
        <dbReference type="EMBL" id="KDR21825.1"/>
    </source>
</evidence>
<feature type="signal peptide" evidence="3">
    <location>
        <begin position="1"/>
        <end position="25"/>
    </location>
</feature>